<dbReference type="GO" id="GO:0005948">
    <property type="term" value="C:acetolactate synthase complex"/>
    <property type="evidence" value="ECO:0007669"/>
    <property type="project" value="TreeGrafter"/>
</dbReference>
<dbReference type="Proteomes" id="UP000254487">
    <property type="component" value="Unassembled WGS sequence"/>
</dbReference>
<evidence type="ECO:0000256" key="3">
    <source>
        <dbReference type="ARBA" id="ARBA00074435"/>
    </source>
</evidence>
<dbReference type="GO" id="GO:0009099">
    <property type="term" value="P:L-valine biosynthetic process"/>
    <property type="evidence" value="ECO:0007669"/>
    <property type="project" value="TreeGrafter"/>
</dbReference>
<keyword evidence="5" id="KW-0808">Transferase</keyword>
<evidence type="ECO:0000259" key="4">
    <source>
        <dbReference type="Pfam" id="PF02776"/>
    </source>
</evidence>
<dbReference type="GO" id="GO:0009097">
    <property type="term" value="P:isoleucine biosynthetic process"/>
    <property type="evidence" value="ECO:0007669"/>
    <property type="project" value="TreeGrafter"/>
</dbReference>
<dbReference type="InterPro" id="IPR029061">
    <property type="entry name" value="THDP-binding"/>
</dbReference>
<dbReference type="GO" id="GO:0003984">
    <property type="term" value="F:acetolactate synthase activity"/>
    <property type="evidence" value="ECO:0007669"/>
    <property type="project" value="TreeGrafter"/>
</dbReference>
<dbReference type="InterPro" id="IPR045229">
    <property type="entry name" value="TPP_enz"/>
</dbReference>
<dbReference type="CDD" id="cd07035">
    <property type="entry name" value="TPP_PYR_POX_like"/>
    <property type="match status" value="1"/>
</dbReference>
<dbReference type="FunFam" id="3.40.50.970:FF:000007">
    <property type="entry name" value="Acetolactate synthase"/>
    <property type="match status" value="1"/>
</dbReference>
<gene>
    <name evidence="5" type="primary">ilvG_2</name>
    <name evidence="5" type="ORF">NCTC10313_06917</name>
</gene>
<dbReference type="AlphaFoldDB" id="A0A378B6N3"/>
<evidence type="ECO:0000313" key="5">
    <source>
        <dbReference type="EMBL" id="STV30664.1"/>
    </source>
</evidence>
<organism evidence="5 6">
    <name type="scientific">Klebsiella pneumoniae subsp. ozaenae</name>
    <dbReference type="NCBI Taxonomy" id="574"/>
    <lineage>
        <taxon>Bacteria</taxon>
        <taxon>Pseudomonadati</taxon>
        <taxon>Pseudomonadota</taxon>
        <taxon>Gammaproteobacteria</taxon>
        <taxon>Enterobacterales</taxon>
        <taxon>Enterobacteriaceae</taxon>
        <taxon>Klebsiella/Raoultella group</taxon>
        <taxon>Klebsiella</taxon>
        <taxon>Klebsiella pneumoniae complex</taxon>
    </lineage>
</organism>
<accession>A0A378B6N3</accession>
<evidence type="ECO:0000256" key="1">
    <source>
        <dbReference type="ARBA" id="ARBA00007812"/>
    </source>
</evidence>
<protein>
    <recommendedName>
        <fullName evidence="3">Acetolactate synthase, catabolic</fullName>
    </recommendedName>
</protein>
<dbReference type="InterPro" id="IPR012001">
    <property type="entry name" value="Thiamin_PyroP_enz_TPP-bd_dom"/>
</dbReference>
<feature type="domain" description="Thiamine pyrophosphate enzyme N-terminal TPP-binding" evidence="4">
    <location>
        <begin position="1"/>
        <end position="88"/>
    </location>
</feature>
<dbReference type="GO" id="GO:0050660">
    <property type="term" value="F:flavin adenine dinucleotide binding"/>
    <property type="evidence" value="ECO:0007669"/>
    <property type="project" value="TreeGrafter"/>
</dbReference>
<name>A0A378B6N3_KLEPO</name>
<dbReference type="EMBL" id="UGLW01000003">
    <property type="protein sequence ID" value="STV30664.1"/>
    <property type="molecule type" value="Genomic_DNA"/>
</dbReference>
<dbReference type="Pfam" id="PF02776">
    <property type="entry name" value="TPP_enzyme_N"/>
    <property type="match status" value="1"/>
</dbReference>
<proteinExistence type="inferred from homology"/>
<reference evidence="5 6" key="1">
    <citation type="submission" date="2018-06" db="EMBL/GenBank/DDBJ databases">
        <authorList>
            <consortium name="Pathogen Informatics"/>
            <person name="Doyle S."/>
        </authorList>
    </citation>
    <scope>NUCLEOTIDE SEQUENCE [LARGE SCALE GENOMIC DNA]</scope>
    <source>
        <strain evidence="5 6">NCTC10313</strain>
    </source>
</reference>
<comment type="pathway">
    <text evidence="2">Polyol metabolism; (R,R)-butane-2,3-diol biosynthesis; (R,R)-butane-2,3-diol from pyruvate: step 1/3.</text>
</comment>
<dbReference type="PANTHER" id="PTHR18968:SF142">
    <property type="entry name" value="ACETOLACTATE SYNTHASE"/>
    <property type="match status" value="1"/>
</dbReference>
<dbReference type="GO" id="GO:0030976">
    <property type="term" value="F:thiamine pyrophosphate binding"/>
    <property type="evidence" value="ECO:0007669"/>
    <property type="project" value="InterPro"/>
</dbReference>
<comment type="similarity">
    <text evidence="1">Belongs to the TPP enzyme family.</text>
</comment>
<dbReference type="PANTHER" id="PTHR18968">
    <property type="entry name" value="THIAMINE PYROPHOSPHATE ENZYMES"/>
    <property type="match status" value="1"/>
</dbReference>
<dbReference type="SUPFAM" id="SSF52518">
    <property type="entry name" value="Thiamin diphosphate-binding fold (THDP-binding)"/>
    <property type="match status" value="1"/>
</dbReference>
<evidence type="ECO:0000256" key="2">
    <source>
        <dbReference type="ARBA" id="ARBA00060669"/>
    </source>
</evidence>
<sequence>MPVYDALYDGGVEHLLCRHEQGAAMAAIGYARATGKTGVCIATSGPGATNLITGLADALLDSIPIVAITGQVAAPFIGTDAFQEVDVLGLSLACTKHSFLVQSLDELPRVIAEAFQVANSGRPGPVLVDILRIFRWRRATSIPISLPSPMRWHFRRRKWRRLCRCWPNRSNRCCMLAAGSAWRRRYRLCANSWR</sequence>
<dbReference type="Gene3D" id="3.40.50.970">
    <property type="match status" value="1"/>
</dbReference>
<evidence type="ECO:0000313" key="6">
    <source>
        <dbReference type="Proteomes" id="UP000254487"/>
    </source>
</evidence>